<protein>
    <submittedName>
        <fullName evidence="3">DUF4834 domain-containing protein</fullName>
    </submittedName>
</protein>
<feature type="compositionally biased region" description="Basic and acidic residues" evidence="1">
    <location>
        <begin position="63"/>
        <end position="72"/>
    </location>
</feature>
<accession>A0A7Y3RB27</accession>
<proteinExistence type="predicted"/>
<keyword evidence="2" id="KW-0472">Membrane</keyword>
<evidence type="ECO:0000313" key="4">
    <source>
        <dbReference type="Proteomes" id="UP000536509"/>
    </source>
</evidence>
<comment type="caution">
    <text evidence="3">The sequence shown here is derived from an EMBL/GenBank/DDBJ whole genome shotgun (WGS) entry which is preliminary data.</text>
</comment>
<feature type="region of interest" description="Disordered" evidence="1">
    <location>
        <begin position="53"/>
        <end position="72"/>
    </location>
</feature>
<reference evidence="3 4" key="1">
    <citation type="submission" date="2020-05" db="EMBL/GenBank/DDBJ databases">
        <title>Draft genome of Flavobacterium sp. IMCC34852.</title>
        <authorList>
            <person name="Song J."/>
            <person name="Cho J.-C."/>
        </authorList>
    </citation>
    <scope>NUCLEOTIDE SEQUENCE [LARGE SCALE GENOMIC DNA]</scope>
    <source>
        <strain evidence="3 4">IMCC34852</strain>
    </source>
</reference>
<keyword evidence="4" id="KW-1185">Reference proteome</keyword>
<evidence type="ECO:0000256" key="2">
    <source>
        <dbReference type="SAM" id="Phobius"/>
    </source>
</evidence>
<dbReference type="EMBL" id="JABEVX010000011">
    <property type="protein sequence ID" value="NNT73220.1"/>
    <property type="molecule type" value="Genomic_DNA"/>
</dbReference>
<sequence>METASMPGFIRTILWIIAIYYIVKFLARLFLPVVAKKVVEKAAQQFQQQQQQYQQQQQAQNPKTEKPKEKKIVGDYIDFEEIK</sequence>
<keyword evidence="2" id="KW-1133">Transmembrane helix</keyword>
<dbReference type="AlphaFoldDB" id="A0A7Y3RB27"/>
<dbReference type="Proteomes" id="UP000536509">
    <property type="component" value="Unassembled WGS sequence"/>
</dbReference>
<organism evidence="3 4">
    <name type="scientific">Flavobacterium rivulicola</name>
    <dbReference type="NCBI Taxonomy" id="2732161"/>
    <lineage>
        <taxon>Bacteria</taxon>
        <taxon>Pseudomonadati</taxon>
        <taxon>Bacteroidota</taxon>
        <taxon>Flavobacteriia</taxon>
        <taxon>Flavobacteriales</taxon>
        <taxon>Flavobacteriaceae</taxon>
        <taxon>Flavobacterium</taxon>
    </lineage>
</organism>
<feature type="transmembrane region" description="Helical" evidence="2">
    <location>
        <begin position="12"/>
        <end position="31"/>
    </location>
</feature>
<evidence type="ECO:0000313" key="3">
    <source>
        <dbReference type="EMBL" id="NNT73220.1"/>
    </source>
</evidence>
<name>A0A7Y3RB27_9FLAO</name>
<dbReference type="RefSeq" id="WP_171223379.1">
    <property type="nucleotide sequence ID" value="NZ_CP121446.1"/>
</dbReference>
<keyword evidence="2" id="KW-0812">Transmembrane</keyword>
<evidence type="ECO:0000256" key="1">
    <source>
        <dbReference type="SAM" id="MobiDB-lite"/>
    </source>
</evidence>
<gene>
    <name evidence="3" type="ORF">HKT18_13425</name>
</gene>